<sequence>MHSSSAQRLLWGIVVVAIGVVFLTNQLGVTNISIGQLFSDFWPVLLIVFGLQGILMQQSGGLWWNGIVLAAGFYFLGRNLGWFDESFNVFRTFWPIAVIIFGLGMIFRKDRPDRFRRRDRNRDSWNSFIPPSSPPQDHPPGPPPAPPEWDGFDHEEPTPTAKINLEKESDRRANSHGYPEYRNDDGMKRRNFSRFIGDAHFGDDYWELRPMNISHFIGDTTLDLTKAQIPIGVTKINISSFIGDVKVYVPNDMGVGVLVESSCLLGDVKVLGQKREGIFQQVSISTPAYSDSDKKIVLIVSSLIGDVRVTKVG</sequence>
<keyword evidence="6" id="KW-1185">Reference proteome</keyword>
<dbReference type="InterPro" id="IPR024425">
    <property type="entry name" value="LiaF-like_C"/>
</dbReference>
<feature type="transmembrane region" description="Helical" evidence="2">
    <location>
        <begin position="34"/>
        <end position="55"/>
    </location>
</feature>
<dbReference type="Pfam" id="PF22570">
    <property type="entry name" value="LiaF-TM"/>
    <property type="match status" value="1"/>
</dbReference>
<dbReference type="InterPro" id="IPR054331">
    <property type="entry name" value="LiaF_TM"/>
</dbReference>
<keyword evidence="2" id="KW-0812">Transmembrane</keyword>
<feature type="transmembrane region" description="Helical" evidence="2">
    <location>
        <begin position="9"/>
        <end position="28"/>
    </location>
</feature>
<dbReference type="InterPro" id="IPR047793">
    <property type="entry name" value="LiaF_C"/>
</dbReference>
<protein>
    <submittedName>
        <fullName evidence="5">Cell wall-active antibiotics response protein LiaF</fullName>
    </submittedName>
</protein>
<dbReference type="NCBIfam" id="NF040535">
    <property type="entry name" value="LiaF_C_term"/>
    <property type="match status" value="1"/>
</dbReference>
<dbReference type="Pfam" id="PF09922">
    <property type="entry name" value="LiaF-like_C"/>
    <property type="match status" value="1"/>
</dbReference>
<feature type="compositionally biased region" description="Pro residues" evidence="1">
    <location>
        <begin position="131"/>
        <end position="147"/>
    </location>
</feature>
<feature type="domain" description="LiaF transmembrane" evidence="4">
    <location>
        <begin position="10"/>
        <end position="111"/>
    </location>
</feature>
<evidence type="ECO:0000259" key="3">
    <source>
        <dbReference type="Pfam" id="PF09922"/>
    </source>
</evidence>
<reference evidence="6" key="1">
    <citation type="journal article" date="2019" name="Int. J. Syst. Evol. Microbiol.">
        <title>The Global Catalogue of Microorganisms (GCM) 10K type strain sequencing project: providing services to taxonomists for standard genome sequencing and annotation.</title>
        <authorList>
            <consortium name="The Broad Institute Genomics Platform"/>
            <consortium name="The Broad Institute Genome Sequencing Center for Infectious Disease"/>
            <person name="Wu L."/>
            <person name="Ma J."/>
        </authorList>
    </citation>
    <scope>NUCLEOTIDE SEQUENCE [LARGE SCALE GENOMIC DNA]</scope>
    <source>
        <strain evidence="6">CGMCC 1.18575</strain>
    </source>
</reference>
<feature type="domain" description="Cell wall-active antibiotics response LiaF-like C-terminal" evidence="3">
    <location>
        <begin position="195"/>
        <end position="309"/>
    </location>
</feature>
<dbReference type="EMBL" id="JBHSMI010000015">
    <property type="protein sequence ID" value="MFC5402794.1"/>
    <property type="molecule type" value="Genomic_DNA"/>
</dbReference>
<keyword evidence="2" id="KW-1133">Transmembrane helix</keyword>
<dbReference type="Proteomes" id="UP001596113">
    <property type="component" value="Unassembled WGS sequence"/>
</dbReference>
<name>A0ABW0HNZ1_9BACL</name>
<organism evidence="5 6">
    <name type="scientific">Cohnella soli</name>
    <dbReference type="NCBI Taxonomy" id="425005"/>
    <lineage>
        <taxon>Bacteria</taxon>
        <taxon>Bacillati</taxon>
        <taxon>Bacillota</taxon>
        <taxon>Bacilli</taxon>
        <taxon>Bacillales</taxon>
        <taxon>Paenibacillaceae</taxon>
        <taxon>Cohnella</taxon>
    </lineage>
</organism>
<accession>A0ABW0HNZ1</accession>
<proteinExistence type="predicted"/>
<keyword evidence="2" id="KW-0472">Membrane</keyword>
<feature type="transmembrane region" description="Helical" evidence="2">
    <location>
        <begin position="89"/>
        <end position="107"/>
    </location>
</feature>
<feature type="compositionally biased region" description="Basic and acidic residues" evidence="1">
    <location>
        <begin position="164"/>
        <end position="183"/>
    </location>
</feature>
<feature type="region of interest" description="Disordered" evidence="1">
    <location>
        <begin position="122"/>
        <end position="183"/>
    </location>
</feature>
<comment type="caution">
    <text evidence="5">The sequence shown here is derived from an EMBL/GenBank/DDBJ whole genome shotgun (WGS) entry which is preliminary data.</text>
</comment>
<evidence type="ECO:0000256" key="2">
    <source>
        <dbReference type="SAM" id="Phobius"/>
    </source>
</evidence>
<gene>
    <name evidence="5" type="primary">liaF</name>
    <name evidence="5" type="ORF">ACFPOF_08580</name>
</gene>
<feature type="transmembrane region" description="Helical" evidence="2">
    <location>
        <begin position="62"/>
        <end position="83"/>
    </location>
</feature>
<evidence type="ECO:0000313" key="6">
    <source>
        <dbReference type="Proteomes" id="UP001596113"/>
    </source>
</evidence>
<dbReference type="RefSeq" id="WP_378131580.1">
    <property type="nucleotide sequence ID" value="NZ_JBHSMI010000015.1"/>
</dbReference>
<evidence type="ECO:0000259" key="4">
    <source>
        <dbReference type="Pfam" id="PF22570"/>
    </source>
</evidence>
<evidence type="ECO:0000313" key="5">
    <source>
        <dbReference type="EMBL" id="MFC5402794.1"/>
    </source>
</evidence>
<evidence type="ECO:0000256" key="1">
    <source>
        <dbReference type="SAM" id="MobiDB-lite"/>
    </source>
</evidence>